<gene>
    <name evidence="2" type="ORF">HNQ50_003717</name>
</gene>
<dbReference type="PROSITE" id="PS51257">
    <property type="entry name" value="PROKAR_LIPOPROTEIN"/>
    <property type="match status" value="1"/>
</dbReference>
<accession>A0A840RL96</accession>
<evidence type="ECO:0000256" key="1">
    <source>
        <dbReference type="SAM" id="SignalP"/>
    </source>
</evidence>
<reference evidence="2 3" key="1">
    <citation type="submission" date="2020-08" db="EMBL/GenBank/DDBJ databases">
        <title>Genomic Encyclopedia of Type Strains, Phase IV (KMG-IV): sequencing the most valuable type-strain genomes for metagenomic binning, comparative biology and taxonomic classification.</title>
        <authorList>
            <person name="Goeker M."/>
        </authorList>
    </citation>
    <scope>NUCLEOTIDE SEQUENCE [LARGE SCALE GENOMIC DNA]</scope>
    <source>
        <strain evidence="2 3">DSM 18233</strain>
    </source>
</reference>
<dbReference type="Proteomes" id="UP000543030">
    <property type="component" value="Unassembled WGS sequence"/>
</dbReference>
<keyword evidence="1" id="KW-0732">Signal</keyword>
<proteinExistence type="predicted"/>
<keyword evidence="3" id="KW-1185">Reference proteome</keyword>
<evidence type="ECO:0000313" key="2">
    <source>
        <dbReference type="EMBL" id="MBB5192963.1"/>
    </source>
</evidence>
<evidence type="ECO:0000313" key="3">
    <source>
        <dbReference type="Proteomes" id="UP000543030"/>
    </source>
</evidence>
<dbReference type="SUPFAM" id="SSF110296">
    <property type="entry name" value="Oligoxyloglucan reducing end-specific cellobiohydrolase"/>
    <property type="match status" value="2"/>
</dbReference>
<protein>
    <recommendedName>
        <fullName evidence="4">Fibronectin type-III domain-containing protein</fullName>
    </recommendedName>
</protein>
<dbReference type="EMBL" id="JACHHN010000009">
    <property type="protein sequence ID" value="MBB5192963.1"/>
    <property type="molecule type" value="Genomic_DNA"/>
</dbReference>
<dbReference type="AlphaFoldDB" id="A0A840RL96"/>
<name>A0A840RL96_9NEIS</name>
<feature type="chain" id="PRO_5032823411" description="Fibronectin type-III domain-containing protein" evidence="1">
    <location>
        <begin position="19"/>
        <end position="405"/>
    </location>
</feature>
<feature type="signal peptide" evidence="1">
    <location>
        <begin position="1"/>
        <end position="18"/>
    </location>
</feature>
<comment type="caution">
    <text evidence="2">The sequence shown here is derived from an EMBL/GenBank/DDBJ whole genome shotgun (WGS) entry which is preliminary data.</text>
</comment>
<sequence length="405" mass="41576">MNKLFNWVAIAGTCALLAACNAGDSSSSGQPAPSGFKVLPADGAAIVLWDQQLGVNYWLFGGQTSALTVANVLSQPESKLINGVTSPYVVTSLTNGSVYSFLMNANTGSSKAGPATAAISVVPVASGYTWTNGSAMSAANIYGQTFNAGTYLAVGAGGSALTSTDGTTWVPQSTTTTQDLYAATYTTALADVYVAVGANGTIVTSPDGVTWTLQPTSGVSTANLRAIAQNGSYYVAVGDNGTVMTSTNAYDWTLQTPPTTKNIYGITWDATNLTFYAVGQGGLLMSSTDGWQWTTLTNSNTADLYSIATGNSVYVAVGANGTILQSTDAATWTPQTSSTTENLYSVTYGSQFVAVGGAGVALNGTTTGNSWTASNAQTSSDLRSLSFDYYRLLALGTGGTNTLSY</sequence>
<evidence type="ECO:0008006" key="4">
    <source>
        <dbReference type="Google" id="ProtNLM"/>
    </source>
</evidence>
<organism evidence="2 3">
    <name type="scientific">Silvimonas terrae</name>
    <dbReference type="NCBI Taxonomy" id="300266"/>
    <lineage>
        <taxon>Bacteria</taxon>
        <taxon>Pseudomonadati</taxon>
        <taxon>Pseudomonadota</taxon>
        <taxon>Betaproteobacteria</taxon>
        <taxon>Neisseriales</taxon>
        <taxon>Chitinibacteraceae</taxon>
        <taxon>Silvimonas</taxon>
    </lineage>
</organism>
<dbReference type="RefSeq" id="WP_184102621.1">
    <property type="nucleotide sequence ID" value="NZ_JACHHN010000009.1"/>
</dbReference>